<dbReference type="PROSITE" id="PS50405">
    <property type="entry name" value="GST_CTER"/>
    <property type="match status" value="1"/>
</dbReference>
<evidence type="ECO:0000313" key="5">
    <source>
        <dbReference type="Proteomes" id="UP000285060"/>
    </source>
</evidence>
<reference evidence="3" key="1">
    <citation type="submission" date="2013-12" db="EMBL/GenBank/DDBJ databases">
        <title>The Genome Sequence of Aphanomyces invadans NJM9701.</title>
        <authorList>
            <consortium name="The Broad Institute Genomics Platform"/>
            <person name="Russ C."/>
            <person name="Tyler B."/>
            <person name="van West P."/>
            <person name="Dieguez-Uribeondo J."/>
            <person name="Young S.K."/>
            <person name="Zeng Q."/>
            <person name="Gargeya S."/>
            <person name="Fitzgerald M."/>
            <person name="Abouelleil A."/>
            <person name="Alvarado L."/>
            <person name="Chapman S.B."/>
            <person name="Gainer-Dewar J."/>
            <person name="Goldberg J."/>
            <person name="Griggs A."/>
            <person name="Gujja S."/>
            <person name="Hansen M."/>
            <person name="Howarth C."/>
            <person name="Imamovic A."/>
            <person name="Ireland A."/>
            <person name="Larimer J."/>
            <person name="McCowan C."/>
            <person name="Murphy C."/>
            <person name="Pearson M."/>
            <person name="Poon T.W."/>
            <person name="Priest M."/>
            <person name="Roberts A."/>
            <person name="Saif S."/>
            <person name="Shea T."/>
            <person name="Sykes S."/>
            <person name="Wortman J."/>
            <person name="Nusbaum C."/>
            <person name="Birren B."/>
        </authorList>
    </citation>
    <scope>NUCLEOTIDE SEQUENCE [LARGE SCALE GENOMIC DNA]</scope>
    <source>
        <strain evidence="3">NJM9701</strain>
    </source>
</reference>
<gene>
    <name evidence="4" type="ORF">DYB32_001964</name>
    <name evidence="3" type="ORF">H310_02702</name>
</gene>
<dbReference type="VEuPathDB" id="FungiDB:H310_02702"/>
<dbReference type="OrthoDB" id="420389at2759"/>
<dbReference type="GeneID" id="20079752"/>
<feature type="domain" description="GST N-terminal" evidence="1">
    <location>
        <begin position="2"/>
        <end position="79"/>
    </location>
</feature>
<evidence type="ECO:0000313" key="3">
    <source>
        <dbReference type="EMBL" id="ETW06446.1"/>
    </source>
</evidence>
<dbReference type="Gene3D" id="3.40.30.10">
    <property type="entry name" value="Glutaredoxin"/>
    <property type="match status" value="1"/>
</dbReference>
<sequence>MPRLKLTYFDMPGRAEVTRLAFAIGGIAFDDHRLPRDQWPALKPTTPFLQIPILDVDGVVYSQSHAIERYAGTLSGLYPTTDALAALLVDEIVDFNEEILTLLIPARLEADPAAKRELTNALAAKPLPDKLALLEARLAATSAAKKSHGDGPWLLDAMSLADLAIHGIVDRLTSGWLPDMSPAIVDPYPRTMSIYHAVRMHPKVVAWYASKK</sequence>
<dbReference type="STRING" id="157072.A0A024UJ54"/>
<dbReference type="CDD" id="cd03039">
    <property type="entry name" value="GST_N_Sigma_like"/>
    <property type="match status" value="1"/>
</dbReference>
<evidence type="ECO:0000313" key="4">
    <source>
        <dbReference type="EMBL" id="RHY33122.1"/>
    </source>
</evidence>
<organism evidence="3">
    <name type="scientific">Aphanomyces invadans</name>
    <dbReference type="NCBI Taxonomy" id="157072"/>
    <lineage>
        <taxon>Eukaryota</taxon>
        <taxon>Sar</taxon>
        <taxon>Stramenopiles</taxon>
        <taxon>Oomycota</taxon>
        <taxon>Saprolegniomycetes</taxon>
        <taxon>Saprolegniales</taxon>
        <taxon>Verrucalvaceae</taxon>
        <taxon>Aphanomyces</taxon>
    </lineage>
</organism>
<dbReference type="PANTHER" id="PTHR11571">
    <property type="entry name" value="GLUTATHIONE S-TRANSFERASE"/>
    <property type="match status" value="1"/>
</dbReference>
<dbReference type="SFLD" id="SFLDG01205">
    <property type="entry name" value="AMPS.1"/>
    <property type="match status" value="1"/>
</dbReference>
<name>A0A024UJ54_9STRA</name>
<dbReference type="InterPro" id="IPR036249">
    <property type="entry name" value="Thioredoxin-like_sf"/>
</dbReference>
<keyword evidence="5" id="KW-1185">Reference proteome</keyword>
<dbReference type="InterPro" id="IPR004046">
    <property type="entry name" value="GST_C"/>
</dbReference>
<dbReference type="Pfam" id="PF14497">
    <property type="entry name" value="GST_C_3"/>
    <property type="match status" value="1"/>
</dbReference>
<protein>
    <recommendedName>
        <fullName evidence="6">GST N-terminal domain-containing protein</fullName>
    </recommendedName>
</protein>
<dbReference type="Gene3D" id="1.20.1050.10">
    <property type="match status" value="1"/>
</dbReference>
<dbReference type="InterPro" id="IPR010987">
    <property type="entry name" value="Glutathione-S-Trfase_C-like"/>
</dbReference>
<dbReference type="EMBL" id="QUSY01000092">
    <property type="protein sequence ID" value="RHY33122.1"/>
    <property type="molecule type" value="Genomic_DNA"/>
</dbReference>
<dbReference type="eggNOG" id="KOG1695">
    <property type="taxonomic scope" value="Eukaryota"/>
</dbReference>
<feature type="domain" description="GST C-terminal" evidence="2">
    <location>
        <begin position="82"/>
        <end position="212"/>
    </location>
</feature>
<dbReference type="PANTHER" id="PTHR11571:SF252">
    <property type="entry name" value="GLUTATHIONE S-TRANSFERASE"/>
    <property type="match status" value="1"/>
</dbReference>
<dbReference type="GO" id="GO:0006749">
    <property type="term" value="P:glutathione metabolic process"/>
    <property type="evidence" value="ECO:0007669"/>
    <property type="project" value="TreeGrafter"/>
</dbReference>
<dbReference type="RefSeq" id="XP_008864521.1">
    <property type="nucleotide sequence ID" value="XM_008866299.1"/>
</dbReference>
<dbReference type="SFLD" id="SFLDG00363">
    <property type="entry name" value="AMPS_(cytGST):_Alpha-__Mu-__Pi"/>
    <property type="match status" value="1"/>
</dbReference>
<dbReference type="SUPFAM" id="SSF52833">
    <property type="entry name" value="Thioredoxin-like"/>
    <property type="match status" value="1"/>
</dbReference>
<dbReference type="SUPFAM" id="SSF47616">
    <property type="entry name" value="GST C-terminal domain-like"/>
    <property type="match status" value="1"/>
</dbReference>
<proteinExistence type="predicted"/>
<dbReference type="InterPro" id="IPR040079">
    <property type="entry name" value="Glutathione_S-Trfase"/>
</dbReference>
<dbReference type="InterPro" id="IPR050213">
    <property type="entry name" value="GST_superfamily"/>
</dbReference>
<dbReference type="InterPro" id="IPR004045">
    <property type="entry name" value="Glutathione_S-Trfase_N"/>
</dbReference>
<dbReference type="PROSITE" id="PS50404">
    <property type="entry name" value="GST_NTER"/>
    <property type="match status" value="1"/>
</dbReference>
<dbReference type="EMBL" id="KI913955">
    <property type="protein sequence ID" value="ETW06446.1"/>
    <property type="molecule type" value="Genomic_DNA"/>
</dbReference>
<evidence type="ECO:0008006" key="6">
    <source>
        <dbReference type="Google" id="ProtNLM"/>
    </source>
</evidence>
<evidence type="ECO:0000259" key="1">
    <source>
        <dbReference type="PROSITE" id="PS50404"/>
    </source>
</evidence>
<dbReference type="SFLD" id="SFLDS00019">
    <property type="entry name" value="Glutathione_Transferase_(cytos"/>
    <property type="match status" value="1"/>
</dbReference>
<evidence type="ECO:0000259" key="2">
    <source>
        <dbReference type="PROSITE" id="PS50405"/>
    </source>
</evidence>
<dbReference type="GO" id="GO:0004364">
    <property type="term" value="F:glutathione transferase activity"/>
    <property type="evidence" value="ECO:0007669"/>
    <property type="project" value="TreeGrafter"/>
</dbReference>
<dbReference type="Pfam" id="PF02798">
    <property type="entry name" value="GST_N"/>
    <property type="match status" value="1"/>
</dbReference>
<dbReference type="Proteomes" id="UP000285060">
    <property type="component" value="Unassembled WGS sequence"/>
</dbReference>
<dbReference type="AlphaFoldDB" id="A0A024UJ54"/>
<accession>A0A024UJ54</accession>
<reference evidence="4 5" key="2">
    <citation type="submission" date="2018-08" db="EMBL/GenBank/DDBJ databases">
        <title>Aphanomyces genome sequencing and annotation.</title>
        <authorList>
            <person name="Minardi D."/>
            <person name="Oidtmann B."/>
            <person name="Van Der Giezen M."/>
            <person name="Studholme D.J."/>
        </authorList>
    </citation>
    <scope>NUCLEOTIDE SEQUENCE [LARGE SCALE GENOMIC DNA]</scope>
    <source>
        <strain evidence="4 5">NJM0002</strain>
    </source>
</reference>
<dbReference type="InterPro" id="IPR036282">
    <property type="entry name" value="Glutathione-S-Trfase_C_sf"/>
</dbReference>